<dbReference type="Proteomes" id="UP001055879">
    <property type="component" value="Linkage Group LG13"/>
</dbReference>
<dbReference type="EMBL" id="CM042059">
    <property type="protein sequence ID" value="KAI3680565.1"/>
    <property type="molecule type" value="Genomic_DNA"/>
</dbReference>
<evidence type="ECO:0000313" key="1">
    <source>
        <dbReference type="EMBL" id="KAI3680565.1"/>
    </source>
</evidence>
<organism evidence="1 2">
    <name type="scientific">Arctium lappa</name>
    <name type="common">Greater burdock</name>
    <name type="synonym">Lappa major</name>
    <dbReference type="NCBI Taxonomy" id="4217"/>
    <lineage>
        <taxon>Eukaryota</taxon>
        <taxon>Viridiplantae</taxon>
        <taxon>Streptophyta</taxon>
        <taxon>Embryophyta</taxon>
        <taxon>Tracheophyta</taxon>
        <taxon>Spermatophyta</taxon>
        <taxon>Magnoliopsida</taxon>
        <taxon>eudicotyledons</taxon>
        <taxon>Gunneridae</taxon>
        <taxon>Pentapetalae</taxon>
        <taxon>asterids</taxon>
        <taxon>campanulids</taxon>
        <taxon>Asterales</taxon>
        <taxon>Asteraceae</taxon>
        <taxon>Carduoideae</taxon>
        <taxon>Cardueae</taxon>
        <taxon>Arctiinae</taxon>
        <taxon>Arctium</taxon>
    </lineage>
</organism>
<keyword evidence="2" id="KW-1185">Reference proteome</keyword>
<comment type="caution">
    <text evidence="1">The sequence shown here is derived from an EMBL/GenBank/DDBJ whole genome shotgun (WGS) entry which is preliminary data.</text>
</comment>
<sequence length="110" mass="13178">MGPRFFLKVEDECVCVCFVFASIPWLAGFDEGENYQIETTPKDHIFKVTKCITRSNFRSTQMYYHYQQTKFQFLFKHQPKHHHSHNQHLLPNHHTRAFNSHHEDEEQGGE</sequence>
<reference evidence="2" key="1">
    <citation type="journal article" date="2022" name="Mol. Ecol. Resour.">
        <title>The genomes of chicory, endive, great burdock and yacon provide insights into Asteraceae palaeo-polyploidization history and plant inulin production.</title>
        <authorList>
            <person name="Fan W."/>
            <person name="Wang S."/>
            <person name="Wang H."/>
            <person name="Wang A."/>
            <person name="Jiang F."/>
            <person name="Liu H."/>
            <person name="Zhao H."/>
            <person name="Xu D."/>
            <person name="Zhang Y."/>
        </authorList>
    </citation>
    <scope>NUCLEOTIDE SEQUENCE [LARGE SCALE GENOMIC DNA]</scope>
    <source>
        <strain evidence="2">cv. Niubang</strain>
    </source>
</reference>
<reference evidence="1 2" key="2">
    <citation type="journal article" date="2022" name="Mol. Ecol. Resour.">
        <title>The genomes of chicory, endive, great burdock and yacon provide insights into Asteraceae paleo-polyploidization history and plant inulin production.</title>
        <authorList>
            <person name="Fan W."/>
            <person name="Wang S."/>
            <person name="Wang H."/>
            <person name="Wang A."/>
            <person name="Jiang F."/>
            <person name="Liu H."/>
            <person name="Zhao H."/>
            <person name="Xu D."/>
            <person name="Zhang Y."/>
        </authorList>
    </citation>
    <scope>NUCLEOTIDE SEQUENCE [LARGE SCALE GENOMIC DNA]</scope>
    <source>
        <strain evidence="2">cv. Niubang</strain>
    </source>
</reference>
<gene>
    <name evidence="1" type="ORF">L6452_35338</name>
</gene>
<evidence type="ECO:0000313" key="2">
    <source>
        <dbReference type="Proteomes" id="UP001055879"/>
    </source>
</evidence>
<protein>
    <submittedName>
        <fullName evidence="1">Uncharacterized protein</fullName>
    </submittedName>
</protein>
<name>A0ACB8Y661_ARCLA</name>
<proteinExistence type="predicted"/>
<accession>A0ACB8Y661</accession>